<dbReference type="PANTHER" id="PTHR21301:SF10">
    <property type="entry name" value="REVERSE TRANSCRIPTASE DOMAIN-CONTAINING PROTEIN"/>
    <property type="match status" value="1"/>
</dbReference>
<proteinExistence type="predicted"/>
<evidence type="ECO:0000313" key="3">
    <source>
        <dbReference type="Proteomes" id="UP001347796"/>
    </source>
</evidence>
<comment type="caution">
    <text evidence="2">The sequence shown here is derived from an EMBL/GenBank/DDBJ whole genome shotgun (WGS) entry which is preliminary data.</text>
</comment>
<feature type="domain" description="Helix-turn-helix" evidence="1">
    <location>
        <begin position="36"/>
        <end position="96"/>
    </location>
</feature>
<keyword evidence="3" id="KW-1185">Reference proteome</keyword>
<dbReference type="PANTHER" id="PTHR21301">
    <property type="entry name" value="REVERSE TRANSCRIPTASE"/>
    <property type="match status" value="1"/>
</dbReference>
<reference evidence="2 3" key="1">
    <citation type="submission" date="2024-01" db="EMBL/GenBank/DDBJ databases">
        <title>The genome of the rayed Mediterranean limpet Patella caerulea (Linnaeus, 1758).</title>
        <authorList>
            <person name="Anh-Thu Weber A."/>
            <person name="Halstead-Nussloch G."/>
        </authorList>
    </citation>
    <scope>NUCLEOTIDE SEQUENCE [LARGE SCALE GENOMIC DNA]</scope>
    <source>
        <strain evidence="2">AATW-2023a</strain>
        <tissue evidence="2">Whole specimen</tissue>
    </source>
</reference>
<gene>
    <name evidence="2" type="ORF">SNE40_014255</name>
</gene>
<dbReference type="Proteomes" id="UP001347796">
    <property type="component" value="Unassembled WGS sequence"/>
</dbReference>
<sequence length="191" mass="21589">METENNNQLPFLDVCVSKTNNSIRTGVYRKPTHTDQYIHLKSNHPNSVKSATISALVNRAKKICDPESLSKEIDHLKYVFTNFNGYPEKFVTNTIKKTLSASAAKPKPPTAPVRIFLPFNGKVSYQIKRLLMQQPEIDVTFTKSYSTKDVLRANGKQNPTQPPQPKRCVYQIACNCGISYVGETKRALNKR</sequence>
<evidence type="ECO:0000313" key="2">
    <source>
        <dbReference type="EMBL" id="KAK6175878.1"/>
    </source>
</evidence>
<dbReference type="InterPro" id="IPR058912">
    <property type="entry name" value="HTH_animal"/>
</dbReference>
<organism evidence="2 3">
    <name type="scientific">Patella caerulea</name>
    <name type="common">Rayed Mediterranean limpet</name>
    <dbReference type="NCBI Taxonomy" id="87958"/>
    <lineage>
        <taxon>Eukaryota</taxon>
        <taxon>Metazoa</taxon>
        <taxon>Spiralia</taxon>
        <taxon>Lophotrochozoa</taxon>
        <taxon>Mollusca</taxon>
        <taxon>Gastropoda</taxon>
        <taxon>Patellogastropoda</taxon>
        <taxon>Patelloidea</taxon>
        <taxon>Patellidae</taxon>
        <taxon>Patella</taxon>
    </lineage>
</organism>
<dbReference type="Pfam" id="PF26215">
    <property type="entry name" value="HTH_animal"/>
    <property type="match status" value="1"/>
</dbReference>
<protein>
    <recommendedName>
        <fullName evidence="1">Helix-turn-helix domain-containing protein</fullName>
    </recommendedName>
</protein>
<evidence type="ECO:0000259" key="1">
    <source>
        <dbReference type="Pfam" id="PF26215"/>
    </source>
</evidence>
<dbReference type="AlphaFoldDB" id="A0AAN8JHN3"/>
<accession>A0AAN8JHN3</accession>
<dbReference type="EMBL" id="JAZGQO010000010">
    <property type="protein sequence ID" value="KAK6175878.1"/>
    <property type="molecule type" value="Genomic_DNA"/>
</dbReference>
<name>A0AAN8JHN3_PATCE</name>